<feature type="transmembrane region" description="Helical" evidence="2">
    <location>
        <begin position="691"/>
        <end position="710"/>
    </location>
</feature>
<feature type="transmembrane region" description="Helical" evidence="2">
    <location>
        <begin position="806"/>
        <end position="826"/>
    </location>
</feature>
<evidence type="ECO:0000313" key="3">
    <source>
        <dbReference type="EMBL" id="KAF2075558.1"/>
    </source>
</evidence>
<feature type="compositionally biased region" description="Polar residues" evidence="1">
    <location>
        <begin position="12"/>
        <end position="23"/>
    </location>
</feature>
<comment type="caution">
    <text evidence="3">The sequence shown here is derived from an EMBL/GenBank/DDBJ whole genome shotgun (WGS) entry which is preliminary data.</text>
</comment>
<feature type="transmembrane region" description="Helical" evidence="2">
    <location>
        <begin position="766"/>
        <end position="786"/>
    </location>
</feature>
<feature type="transmembrane region" description="Helical" evidence="2">
    <location>
        <begin position="350"/>
        <end position="372"/>
    </location>
</feature>
<feature type="transmembrane region" description="Helical" evidence="2">
    <location>
        <begin position="450"/>
        <end position="471"/>
    </location>
</feature>
<dbReference type="PANTHER" id="PTHR35313">
    <property type="entry name" value="NO EXINE FORMATION 1"/>
    <property type="match status" value="1"/>
</dbReference>
<keyword evidence="2" id="KW-1133">Transmembrane helix</keyword>
<feature type="transmembrane region" description="Helical" evidence="2">
    <location>
        <begin position="959"/>
        <end position="982"/>
    </location>
</feature>
<reference evidence="3" key="1">
    <citation type="submission" date="2020-01" db="EMBL/GenBank/DDBJ databases">
        <title>Development of genomics and gene disruption for Polysphondylium violaceum indicates a role for the polyketide synthase stlB in stalk morphogenesis.</title>
        <authorList>
            <person name="Narita B."/>
            <person name="Kawabe Y."/>
            <person name="Kin K."/>
            <person name="Saito T."/>
            <person name="Gibbs R."/>
            <person name="Kuspa A."/>
            <person name="Muzny D."/>
            <person name="Queller D."/>
            <person name="Richards S."/>
            <person name="Strassman J."/>
            <person name="Sucgang R."/>
            <person name="Worley K."/>
            <person name="Schaap P."/>
        </authorList>
    </citation>
    <scope>NUCLEOTIDE SEQUENCE</scope>
    <source>
        <strain evidence="3">QSvi11</strain>
    </source>
</reference>
<keyword evidence="4" id="KW-1185">Reference proteome</keyword>
<feature type="transmembrane region" description="Helical" evidence="2">
    <location>
        <begin position="730"/>
        <end position="754"/>
    </location>
</feature>
<feature type="transmembrane region" description="Helical" evidence="2">
    <location>
        <begin position="662"/>
        <end position="684"/>
    </location>
</feature>
<feature type="transmembrane region" description="Helical" evidence="2">
    <location>
        <begin position="86"/>
        <end position="107"/>
    </location>
</feature>
<keyword evidence="2" id="KW-0812">Transmembrane</keyword>
<evidence type="ECO:0008006" key="5">
    <source>
        <dbReference type="Google" id="ProtNLM"/>
    </source>
</evidence>
<feature type="transmembrane region" description="Helical" evidence="2">
    <location>
        <begin position="596"/>
        <end position="613"/>
    </location>
</feature>
<dbReference type="PANTHER" id="PTHR35313:SF1">
    <property type="entry name" value="NO EXINE FORMATION 1"/>
    <property type="match status" value="1"/>
</dbReference>
<feature type="transmembrane region" description="Helical" evidence="2">
    <location>
        <begin position="45"/>
        <end position="74"/>
    </location>
</feature>
<feature type="transmembrane region" description="Helical" evidence="2">
    <location>
        <begin position="838"/>
        <end position="855"/>
    </location>
</feature>
<feature type="transmembrane region" description="Helical" evidence="2">
    <location>
        <begin position="418"/>
        <end position="438"/>
    </location>
</feature>
<name>A0A8J4PV85_9MYCE</name>
<dbReference type="OrthoDB" id="20466at2759"/>
<feature type="transmembrane region" description="Helical" evidence="2">
    <location>
        <begin position="871"/>
        <end position="894"/>
    </location>
</feature>
<feature type="transmembrane region" description="Helical" evidence="2">
    <location>
        <begin position="306"/>
        <end position="330"/>
    </location>
</feature>
<dbReference type="AlphaFoldDB" id="A0A8J4PV85"/>
<evidence type="ECO:0000313" key="4">
    <source>
        <dbReference type="Proteomes" id="UP000695562"/>
    </source>
</evidence>
<feature type="transmembrane region" description="Helical" evidence="2">
    <location>
        <begin position="625"/>
        <end position="642"/>
    </location>
</feature>
<feature type="transmembrane region" description="Helical" evidence="2">
    <location>
        <begin position="491"/>
        <end position="512"/>
    </location>
</feature>
<gene>
    <name evidence="3" type="ORF">CYY_003144</name>
</gene>
<feature type="transmembrane region" description="Helical" evidence="2">
    <location>
        <begin position="1074"/>
        <end position="1092"/>
    </location>
</feature>
<accession>A0A8J4PV85</accession>
<feature type="transmembrane region" description="Helical" evidence="2">
    <location>
        <begin position="181"/>
        <end position="198"/>
    </location>
</feature>
<feature type="transmembrane region" description="Helical" evidence="2">
    <location>
        <begin position="1104"/>
        <end position="1130"/>
    </location>
</feature>
<dbReference type="Proteomes" id="UP000695562">
    <property type="component" value="Unassembled WGS sequence"/>
</dbReference>
<feature type="transmembrane region" description="Helical" evidence="2">
    <location>
        <begin position="988"/>
        <end position="1008"/>
    </location>
</feature>
<feature type="region of interest" description="Disordered" evidence="1">
    <location>
        <begin position="1"/>
        <end position="32"/>
    </location>
</feature>
<sequence>MKPSTPIKGGSTFVQQSPSRMTKSTTSNSSSSFDTMFSFSYNTRVAFSLIPSLIIIVCLGGRLTLYTAAFSILVTYLLDFLNYSELTIGSIWIGLLMVDVSVMIFGIELVSHSLVNAILLFNLAMVLALTGIWATLQFKWVTNSFPRLATSMERILMANIIYPTSVLFTWAIIVFQGLENSAFYLLFILCIQYYLFALPLRSFKVRSSKETMTSTNDFILTRLDSGVITLTILFFPCLFYFATYHRVIFNDTLHLVNIAFLVSLSSVFLFICSKYGSLWWVLPSYWNFKLKQTGQQQHSNNNQFNIIFKIGTVAKVLSMVLLVGCIEYRVLFYSETFYTALRHLSPTWSIFIVTMVLYSLAAMVYYIFIGFESTIHRVDNQQELFLDSMIQTLSLRAKIVFHLLSIFFSAGVSVILDFPFYMFILVSLACLSFTFYLFGSKNQYRDISFWVFSLTSTAVLAWYLYYNFWFIEYQFSSIFSFGSDIDIDGNTRLISLNAICYCIMALFVVSLVPIKFIKLLSGILIVQSILFTLIEIALYSEDMYPSHLMLISSALLIYIHSRLLANDYISKGSSIVLYSLNIGKIVSLFFPPISANYLGTFTIILVFYAMLNVRNTNINNNNKVSLLLVIMCGLVSLLFYRGVSLEIIRAILNYVQSSTGNIPSTLLFSSFLLLFGFLLLPLSVNSNNPPFIKLLMVLSLSISLLLPFISKTNSIDNEITSTTTMSTSKAIKSIFKSNWILLVLFIFIVIISYSRTYLSKSKKLKFLLSSTIGLLMGVYIASNYLIISPTTDKRFYGAGETPFWDVVIYLYSIALFGGSSLFFFYAQWPSNSSPNNMTWFYYCLNAIFPIMYYVSDFKYSVYRSSPIVNTLLYSCRLSILSLWIGFNILISIYLKYQIKTRILGQQQQPKHQFNYISPVKQPQAQQYRSTSSSTNTGVNSNFIGSKRPLKSFNGGIHQWTLFVCNISCILAYILCVYVNWFWINGSELGVLVLSPILLLLTPSSKGIFKILIESHRYFPMIISVSLFLILMSLSKLFMTTSLSSSTVPHYFKSESILFTNSMQFIGTYWIVKNWLLFAFTIPSLFFVIQYLWKLEKQQNNKQTIYPILSLVALIFSDCRSVSLLGALGFISPIIQFSISNMIQKKGNQVL</sequence>
<organism evidence="3 4">
    <name type="scientific">Polysphondylium violaceum</name>
    <dbReference type="NCBI Taxonomy" id="133409"/>
    <lineage>
        <taxon>Eukaryota</taxon>
        <taxon>Amoebozoa</taxon>
        <taxon>Evosea</taxon>
        <taxon>Eumycetozoa</taxon>
        <taxon>Dictyostelia</taxon>
        <taxon>Dictyosteliales</taxon>
        <taxon>Dictyosteliaceae</taxon>
        <taxon>Polysphondylium</taxon>
    </lineage>
</organism>
<evidence type="ECO:0000256" key="1">
    <source>
        <dbReference type="SAM" id="MobiDB-lite"/>
    </source>
</evidence>
<feature type="transmembrane region" description="Helical" evidence="2">
    <location>
        <begin position="219"/>
        <end position="242"/>
    </location>
</feature>
<feature type="transmembrane region" description="Helical" evidence="2">
    <location>
        <begin position="113"/>
        <end position="134"/>
    </location>
</feature>
<evidence type="ECO:0000256" key="2">
    <source>
        <dbReference type="SAM" id="Phobius"/>
    </source>
</evidence>
<feature type="transmembrane region" description="Helical" evidence="2">
    <location>
        <begin position="1020"/>
        <end position="1038"/>
    </location>
</feature>
<feature type="transmembrane region" description="Helical" evidence="2">
    <location>
        <begin position="393"/>
        <end position="412"/>
    </location>
</feature>
<proteinExistence type="predicted"/>
<feature type="transmembrane region" description="Helical" evidence="2">
    <location>
        <begin position="155"/>
        <end position="175"/>
    </location>
</feature>
<feature type="transmembrane region" description="Helical" evidence="2">
    <location>
        <begin position="519"/>
        <end position="540"/>
    </location>
</feature>
<dbReference type="EMBL" id="AJWJ01000095">
    <property type="protein sequence ID" value="KAF2075558.1"/>
    <property type="molecule type" value="Genomic_DNA"/>
</dbReference>
<protein>
    <recommendedName>
        <fullName evidence="5">Transmembrane protein</fullName>
    </recommendedName>
</protein>
<feature type="transmembrane region" description="Helical" evidence="2">
    <location>
        <begin position="254"/>
        <end position="282"/>
    </location>
</feature>
<keyword evidence="2" id="KW-0472">Membrane</keyword>